<keyword evidence="13" id="KW-1185">Reference proteome</keyword>
<dbReference type="GO" id="GO:0009742">
    <property type="term" value="P:brassinosteroid mediated signaling pathway"/>
    <property type="evidence" value="ECO:0007669"/>
    <property type="project" value="UniProtKB-KW"/>
</dbReference>
<comment type="subcellular location">
    <subcellularLocation>
        <location evidence="1">Membrane</location>
        <topology evidence="1">Single-pass type I membrane protein</topology>
    </subcellularLocation>
</comment>
<evidence type="ECO:0000256" key="7">
    <source>
        <dbReference type="ARBA" id="ARBA00022737"/>
    </source>
</evidence>
<dbReference type="EMBL" id="JAMFTS010000003">
    <property type="protein sequence ID" value="KAJ4769349.1"/>
    <property type="molecule type" value="Genomic_DNA"/>
</dbReference>
<gene>
    <name evidence="12" type="ORF">LUZ62_053606</name>
</gene>
<accession>A0AAV8DN65</accession>
<sequence length="256" mass="28810">MLDHLQFLDLSNNNFSGHIPTHMDNLTAMANLSFPEVYDYENLPATVKGIDLKYNSNSLKYLISIDLSNNNLTGTIPDTIVALSRLMNLNLSNNHLIGKIPTEIGNMKSLESLDLRMNNLSGSIPQSMSTLNSLAVLNLSYNNLSGPIPRGYQLQTLDNSSIYMGNPYLCGPPVKTSCHRSSAPSSSNNEGYSGDREKLWFYLFVEFGFVTGVLGLFLFLLFKRSQRHAYFRIVDKLFDMIYVLGTLTFKRLREQT</sequence>
<keyword evidence="10" id="KW-0325">Glycoprotein</keyword>
<comment type="caution">
    <text evidence="12">The sequence shown here is derived from an EMBL/GenBank/DDBJ whole genome shotgun (WGS) entry which is preliminary data.</text>
</comment>
<dbReference type="InterPro" id="IPR032675">
    <property type="entry name" value="LRR_dom_sf"/>
</dbReference>
<keyword evidence="7" id="KW-0677">Repeat</keyword>
<keyword evidence="8 11" id="KW-1133">Transmembrane helix</keyword>
<evidence type="ECO:0000256" key="3">
    <source>
        <dbReference type="ARBA" id="ARBA00022614"/>
    </source>
</evidence>
<evidence type="ECO:0000256" key="2">
    <source>
        <dbReference type="ARBA" id="ARBA00009592"/>
    </source>
</evidence>
<dbReference type="Gene3D" id="3.80.10.10">
    <property type="entry name" value="Ribonuclease Inhibitor"/>
    <property type="match status" value="1"/>
</dbReference>
<keyword evidence="5 11" id="KW-0812">Transmembrane</keyword>
<comment type="similarity">
    <text evidence="2">Belongs to the RLP family.</text>
</comment>
<dbReference type="PRINTS" id="PR00019">
    <property type="entry name" value="LEURICHRPT"/>
</dbReference>
<dbReference type="Proteomes" id="UP001140206">
    <property type="component" value="Chromosome 3"/>
</dbReference>
<dbReference type="Pfam" id="PF00560">
    <property type="entry name" value="LRR_1"/>
    <property type="match status" value="2"/>
</dbReference>
<protein>
    <submittedName>
        <fullName evidence="12">LRR receptor-like Serine/Threonine-kinase</fullName>
    </submittedName>
</protein>
<organism evidence="12 13">
    <name type="scientific">Rhynchospora pubera</name>
    <dbReference type="NCBI Taxonomy" id="906938"/>
    <lineage>
        <taxon>Eukaryota</taxon>
        <taxon>Viridiplantae</taxon>
        <taxon>Streptophyta</taxon>
        <taxon>Embryophyta</taxon>
        <taxon>Tracheophyta</taxon>
        <taxon>Spermatophyta</taxon>
        <taxon>Magnoliopsida</taxon>
        <taxon>Liliopsida</taxon>
        <taxon>Poales</taxon>
        <taxon>Cyperaceae</taxon>
        <taxon>Cyperoideae</taxon>
        <taxon>Rhynchosporeae</taxon>
        <taxon>Rhynchospora</taxon>
    </lineage>
</organism>
<evidence type="ECO:0000256" key="10">
    <source>
        <dbReference type="ARBA" id="ARBA00023180"/>
    </source>
</evidence>
<keyword evidence="3" id="KW-0433">Leucine-rich repeat</keyword>
<dbReference type="InterPro" id="IPR046956">
    <property type="entry name" value="RLP23-like"/>
</dbReference>
<evidence type="ECO:0000256" key="9">
    <source>
        <dbReference type="ARBA" id="ARBA00023136"/>
    </source>
</evidence>
<evidence type="ECO:0000256" key="8">
    <source>
        <dbReference type="ARBA" id="ARBA00022989"/>
    </source>
</evidence>
<dbReference type="AlphaFoldDB" id="A0AAV8DN65"/>
<dbReference type="GO" id="GO:0016020">
    <property type="term" value="C:membrane"/>
    <property type="evidence" value="ECO:0007669"/>
    <property type="project" value="UniProtKB-SubCell"/>
</dbReference>
<dbReference type="SUPFAM" id="SSF52058">
    <property type="entry name" value="L domain-like"/>
    <property type="match status" value="1"/>
</dbReference>
<keyword evidence="6" id="KW-0732">Signal</keyword>
<name>A0AAV8DN65_9POAL</name>
<feature type="transmembrane region" description="Helical" evidence="11">
    <location>
        <begin position="199"/>
        <end position="222"/>
    </location>
</feature>
<keyword evidence="12" id="KW-0675">Receptor</keyword>
<keyword evidence="9 11" id="KW-0472">Membrane</keyword>
<evidence type="ECO:0000256" key="1">
    <source>
        <dbReference type="ARBA" id="ARBA00004479"/>
    </source>
</evidence>
<dbReference type="PANTHER" id="PTHR48063:SF112">
    <property type="entry name" value="RECEPTOR LIKE PROTEIN 30-LIKE"/>
    <property type="match status" value="1"/>
</dbReference>
<evidence type="ECO:0000256" key="11">
    <source>
        <dbReference type="SAM" id="Phobius"/>
    </source>
</evidence>
<evidence type="ECO:0000313" key="13">
    <source>
        <dbReference type="Proteomes" id="UP001140206"/>
    </source>
</evidence>
<evidence type="ECO:0000313" key="12">
    <source>
        <dbReference type="EMBL" id="KAJ4769349.1"/>
    </source>
</evidence>
<evidence type="ECO:0000256" key="4">
    <source>
        <dbReference type="ARBA" id="ARBA00022626"/>
    </source>
</evidence>
<evidence type="ECO:0000256" key="6">
    <source>
        <dbReference type="ARBA" id="ARBA00022729"/>
    </source>
</evidence>
<evidence type="ECO:0000256" key="5">
    <source>
        <dbReference type="ARBA" id="ARBA00022692"/>
    </source>
</evidence>
<dbReference type="FunFam" id="3.80.10.10:FF:000111">
    <property type="entry name" value="LRR receptor-like serine/threonine-protein kinase ERECTA"/>
    <property type="match status" value="1"/>
</dbReference>
<dbReference type="Pfam" id="PF13855">
    <property type="entry name" value="LRR_8"/>
    <property type="match status" value="1"/>
</dbReference>
<proteinExistence type="inferred from homology"/>
<reference evidence="12" key="1">
    <citation type="submission" date="2022-08" db="EMBL/GenBank/DDBJ databases">
        <authorList>
            <person name="Marques A."/>
        </authorList>
    </citation>
    <scope>NUCLEOTIDE SEQUENCE</scope>
    <source>
        <strain evidence="12">RhyPub2mFocal</strain>
        <tissue evidence="12">Leaves</tissue>
    </source>
</reference>
<keyword evidence="4" id="KW-1070">Brassinosteroid signaling pathway</keyword>
<dbReference type="InterPro" id="IPR001611">
    <property type="entry name" value="Leu-rich_rpt"/>
</dbReference>
<dbReference type="PANTHER" id="PTHR48063">
    <property type="entry name" value="LRR RECEPTOR-LIKE KINASE"/>
    <property type="match status" value="1"/>
</dbReference>